<keyword evidence="2" id="KW-1185">Reference proteome</keyword>
<dbReference type="AlphaFoldDB" id="A0A7X9XDN4"/>
<reference evidence="1 2" key="1">
    <citation type="submission" date="2020-04" db="EMBL/GenBank/DDBJ databases">
        <title>Flammeovirga sp. SR4, a novel species isolated from seawater.</title>
        <authorList>
            <person name="Wang X."/>
        </authorList>
    </citation>
    <scope>NUCLEOTIDE SEQUENCE [LARGE SCALE GENOMIC DNA]</scope>
    <source>
        <strain evidence="1 2">ATCC 23126</strain>
    </source>
</reference>
<protein>
    <submittedName>
        <fullName evidence="1">Uncharacterized protein</fullName>
    </submittedName>
</protein>
<comment type="caution">
    <text evidence="1">The sequence shown here is derived from an EMBL/GenBank/DDBJ whole genome shotgun (WGS) entry which is preliminary data.</text>
</comment>
<dbReference type="EMBL" id="JABANE010000219">
    <property type="protein sequence ID" value="NME72839.1"/>
    <property type="molecule type" value="Genomic_DNA"/>
</dbReference>
<sequence length="84" mass="9547">MNKLLILVLFPFPTIGLTQVTAEDPFHKSFNDLIVENEIINFKSGALCTGIRNDTLFMAFYIPGLNDLELVPLVRLSDNKELFF</sequence>
<organism evidence="1 2">
    <name type="scientific">Flammeovirga aprica JL-4</name>
    <dbReference type="NCBI Taxonomy" id="694437"/>
    <lineage>
        <taxon>Bacteria</taxon>
        <taxon>Pseudomonadati</taxon>
        <taxon>Bacteroidota</taxon>
        <taxon>Cytophagia</taxon>
        <taxon>Cytophagales</taxon>
        <taxon>Flammeovirgaceae</taxon>
        <taxon>Flammeovirga</taxon>
    </lineage>
</organism>
<name>A0A7X9XDN4_9BACT</name>
<dbReference type="Proteomes" id="UP000576082">
    <property type="component" value="Unassembled WGS sequence"/>
</dbReference>
<evidence type="ECO:0000313" key="2">
    <source>
        <dbReference type="Proteomes" id="UP000576082"/>
    </source>
</evidence>
<evidence type="ECO:0000313" key="1">
    <source>
        <dbReference type="EMBL" id="NME72839.1"/>
    </source>
</evidence>
<accession>A0A7X9XDN4</accession>
<gene>
    <name evidence="1" type="ORF">HHU12_33085</name>
</gene>
<proteinExistence type="predicted"/>
<dbReference type="RefSeq" id="WP_169661006.1">
    <property type="nucleotide sequence ID" value="NZ_JABANE010000219.1"/>
</dbReference>